<evidence type="ECO:0000313" key="4">
    <source>
        <dbReference type="EMBL" id="KRK40303.1"/>
    </source>
</evidence>
<dbReference type="InterPro" id="IPR003749">
    <property type="entry name" value="ThiS/MoaD-like"/>
</dbReference>
<evidence type="ECO:0000256" key="3">
    <source>
        <dbReference type="ARBA" id="ARBA00024247"/>
    </source>
</evidence>
<proteinExistence type="inferred from homology"/>
<keyword evidence="5" id="KW-1185">Reference proteome</keyword>
<keyword evidence="1" id="KW-0547">Nucleotide-binding</keyword>
<evidence type="ECO:0000256" key="1">
    <source>
        <dbReference type="ARBA" id="ARBA00022741"/>
    </source>
</evidence>
<protein>
    <recommendedName>
        <fullName evidence="3">Molybdopterin synthase sulfur carrier subunit</fullName>
    </recommendedName>
</protein>
<dbReference type="EMBL" id="AZDA01000017">
    <property type="protein sequence ID" value="KRK40303.1"/>
    <property type="molecule type" value="Genomic_DNA"/>
</dbReference>
<dbReference type="Pfam" id="PF02597">
    <property type="entry name" value="ThiS"/>
    <property type="match status" value="1"/>
</dbReference>
<evidence type="ECO:0000313" key="5">
    <source>
        <dbReference type="Proteomes" id="UP000051461"/>
    </source>
</evidence>
<comment type="caution">
    <text evidence="4">The sequence shown here is derived from an EMBL/GenBank/DDBJ whole genome shotgun (WGS) entry which is preliminary data.</text>
</comment>
<comment type="similarity">
    <text evidence="2">Belongs to the MoaD family.</text>
</comment>
<dbReference type="RefSeq" id="WP_057903685.1">
    <property type="nucleotide sequence ID" value="NZ_AZDA01000017.1"/>
</dbReference>
<dbReference type="InterPro" id="IPR044672">
    <property type="entry name" value="MOCS2A"/>
</dbReference>
<dbReference type="PANTHER" id="PTHR33359">
    <property type="entry name" value="MOLYBDOPTERIN SYNTHASE SULFUR CARRIER SUBUNIT"/>
    <property type="match status" value="1"/>
</dbReference>
<dbReference type="STRING" id="1423726.FC07_GL001018"/>
<dbReference type="GO" id="GO:1990133">
    <property type="term" value="C:molybdopterin adenylyltransferase complex"/>
    <property type="evidence" value="ECO:0007669"/>
    <property type="project" value="TreeGrafter"/>
</dbReference>
<dbReference type="PANTHER" id="PTHR33359:SF1">
    <property type="entry name" value="MOLYBDOPTERIN SYNTHASE SULFUR CARRIER SUBUNIT"/>
    <property type="match status" value="1"/>
</dbReference>
<dbReference type="CDD" id="cd00754">
    <property type="entry name" value="Ubl_MoaD"/>
    <property type="match status" value="1"/>
</dbReference>
<dbReference type="AlphaFoldDB" id="A0A0R1H1L0"/>
<dbReference type="SUPFAM" id="SSF54285">
    <property type="entry name" value="MoaD/ThiS"/>
    <property type="match status" value="1"/>
</dbReference>
<dbReference type="PATRIC" id="fig|1423726.3.peg.1052"/>
<accession>A0A0R1H1L0</accession>
<evidence type="ECO:0000256" key="2">
    <source>
        <dbReference type="ARBA" id="ARBA00024200"/>
    </source>
</evidence>
<gene>
    <name evidence="4" type="ORF">FC07_GL001018</name>
</gene>
<dbReference type="GO" id="GO:0000166">
    <property type="term" value="F:nucleotide binding"/>
    <property type="evidence" value="ECO:0007669"/>
    <property type="project" value="UniProtKB-KW"/>
</dbReference>
<dbReference type="Gene3D" id="3.10.20.30">
    <property type="match status" value="1"/>
</dbReference>
<dbReference type="GO" id="GO:0006777">
    <property type="term" value="P:Mo-molybdopterin cofactor biosynthetic process"/>
    <property type="evidence" value="ECO:0007669"/>
    <property type="project" value="InterPro"/>
</dbReference>
<sequence>MEIKLFAFLADQLGEQITVALDEPVTAQQILTTVREQYPKVSSALKDATVAINQTFVTDDQSFQLAAIHEIALIPPVSGG</sequence>
<name>A0A0R1H1L0_9LACO</name>
<reference evidence="4 5" key="1">
    <citation type="journal article" date="2015" name="Genome Announc.">
        <title>Expanding the biotechnology potential of lactobacilli through comparative genomics of 213 strains and associated genera.</title>
        <authorList>
            <person name="Sun Z."/>
            <person name="Harris H.M."/>
            <person name="McCann A."/>
            <person name="Guo C."/>
            <person name="Argimon S."/>
            <person name="Zhang W."/>
            <person name="Yang X."/>
            <person name="Jeffery I.B."/>
            <person name="Cooney J.C."/>
            <person name="Kagawa T.F."/>
            <person name="Liu W."/>
            <person name="Song Y."/>
            <person name="Salvetti E."/>
            <person name="Wrobel A."/>
            <person name="Rasinkangas P."/>
            <person name="Parkhill J."/>
            <person name="Rea M.C."/>
            <person name="O'Sullivan O."/>
            <person name="Ritari J."/>
            <person name="Douillard F.P."/>
            <person name="Paul Ross R."/>
            <person name="Yang R."/>
            <person name="Briner A.E."/>
            <person name="Felis G.E."/>
            <person name="de Vos W.M."/>
            <person name="Barrangou R."/>
            <person name="Klaenhammer T.R."/>
            <person name="Caufield P.W."/>
            <person name="Cui Y."/>
            <person name="Zhang H."/>
            <person name="O'Toole P.W."/>
        </authorList>
    </citation>
    <scope>NUCLEOTIDE SEQUENCE [LARGE SCALE GENOMIC DNA]</scope>
    <source>
        <strain evidence="4 5">DSM 20003</strain>
    </source>
</reference>
<dbReference type="InterPro" id="IPR012675">
    <property type="entry name" value="Beta-grasp_dom_sf"/>
</dbReference>
<dbReference type="InterPro" id="IPR016155">
    <property type="entry name" value="Mopterin_synth/thiamin_S_b"/>
</dbReference>
<dbReference type="OrthoDB" id="9801945at2"/>
<organism evidence="4 5">
    <name type="scientific">Loigolactobacillus bifermentans DSM 20003</name>
    <dbReference type="NCBI Taxonomy" id="1423726"/>
    <lineage>
        <taxon>Bacteria</taxon>
        <taxon>Bacillati</taxon>
        <taxon>Bacillota</taxon>
        <taxon>Bacilli</taxon>
        <taxon>Lactobacillales</taxon>
        <taxon>Lactobacillaceae</taxon>
        <taxon>Loigolactobacillus</taxon>
    </lineage>
</organism>
<dbReference type="Proteomes" id="UP000051461">
    <property type="component" value="Unassembled WGS sequence"/>
</dbReference>